<organism evidence="3 4">
    <name type="scientific">Russula ochroleuca</name>
    <dbReference type="NCBI Taxonomy" id="152965"/>
    <lineage>
        <taxon>Eukaryota</taxon>
        <taxon>Fungi</taxon>
        <taxon>Dikarya</taxon>
        <taxon>Basidiomycota</taxon>
        <taxon>Agaricomycotina</taxon>
        <taxon>Agaricomycetes</taxon>
        <taxon>Russulales</taxon>
        <taxon>Russulaceae</taxon>
        <taxon>Russula</taxon>
    </lineage>
</organism>
<keyword evidence="4" id="KW-1185">Reference proteome</keyword>
<reference evidence="3" key="1">
    <citation type="submission" date="2019-10" db="EMBL/GenBank/DDBJ databases">
        <authorList>
            <consortium name="DOE Joint Genome Institute"/>
            <person name="Kuo A."/>
            <person name="Miyauchi S."/>
            <person name="Kiss E."/>
            <person name="Drula E."/>
            <person name="Kohler A."/>
            <person name="Sanchez-Garcia M."/>
            <person name="Andreopoulos B."/>
            <person name="Barry K.W."/>
            <person name="Bonito G."/>
            <person name="Buee M."/>
            <person name="Carver A."/>
            <person name="Chen C."/>
            <person name="Cichocki N."/>
            <person name="Clum A."/>
            <person name="Culley D."/>
            <person name="Crous P.W."/>
            <person name="Fauchery L."/>
            <person name="Girlanda M."/>
            <person name="Hayes R."/>
            <person name="Keri Z."/>
            <person name="LaButti K."/>
            <person name="Lipzen A."/>
            <person name="Lombard V."/>
            <person name="Magnuson J."/>
            <person name="Maillard F."/>
            <person name="Morin E."/>
            <person name="Murat C."/>
            <person name="Nolan M."/>
            <person name="Ohm R."/>
            <person name="Pangilinan J."/>
            <person name="Pereira M."/>
            <person name="Perotto S."/>
            <person name="Peter M."/>
            <person name="Riley R."/>
            <person name="Sitrit Y."/>
            <person name="Stielow B."/>
            <person name="Szollosi G."/>
            <person name="Zifcakova L."/>
            <person name="Stursova M."/>
            <person name="Spatafora J.W."/>
            <person name="Tedersoo L."/>
            <person name="Vaario L.-M."/>
            <person name="Yamada A."/>
            <person name="Yan M."/>
            <person name="Wang P."/>
            <person name="Xu J."/>
            <person name="Bruns T."/>
            <person name="Baldrian P."/>
            <person name="Vilgalys R."/>
            <person name="Henrissat B."/>
            <person name="Grigoriev I.V."/>
            <person name="Hibbett D."/>
            <person name="Nagy L.G."/>
            <person name="Martin F.M."/>
        </authorList>
    </citation>
    <scope>NUCLEOTIDE SEQUENCE</scope>
    <source>
        <strain evidence="3">Prilba</strain>
    </source>
</reference>
<name>A0A9P5TDF9_9AGAM</name>
<protein>
    <submittedName>
        <fullName evidence="3">Uncharacterized protein</fullName>
    </submittedName>
</protein>
<reference evidence="3" key="2">
    <citation type="journal article" date="2020" name="Nat. Commun.">
        <title>Large-scale genome sequencing of mycorrhizal fungi provides insights into the early evolution of symbiotic traits.</title>
        <authorList>
            <person name="Miyauchi S."/>
            <person name="Kiss E."/>
            <person name="Kuo A."/>
            <person name="Drula E."/>
            <person name="Kohler A."/>
            <person name="Sanchez-Garcia M."/>
            <person name="Morin E."/>
            <person name="Andreopoulos B."/>
            <person name="Barry K.W."/>
            <person name="Bonito G."/>
            <person name="Buee M."/>
            <person name="Carver A."/>
            <person name="Chen C."/>
            <person name="Cichocki N."/>
            <person name="Clum A."/>
            <person name="Culley D."/>
            <person name="Crous P.W."/>
            <person name="Fauchery L."/>
            <person name="Girlanda M."/>
            <person name="Hayes R.D."/>
            <person name="Keri Z."/>
            <person name="LaButti K."/>
            <person name="Lipzen A."/>
            <person name="Lombard V."/>
            <person name="Magnuson J."/>
            <person name="Maillard F."/>
            <person name="Murat C."/>
            <person name="Nolan M."/>
            <person name="Ohm R.A."/>
            <person name="Pangilinan J."/>
            <person name="Pereira M.F."/>
            <person name="Perotto S."/>
            <person name="Peter M."/>
            <person name="Pfister S."/>
            <person name="Riley R."/>
            <person name="Sitrit Y."/>
            <person name="Stielow J.B."/>
            <person name="Szollosi G."/>
            <person name="Zifcakova L."/>
            <person name="Stursova M."/>
            <person name="Spatafora J.W."/>
            <person name="Tedersoo L."/>
            <person name="Vaario L.M."/>
            <person name="Yamada A."/>
            <person name="Yan M."/>
            <person name="Wang P."/>
            <person name="Xu J."/>
            <person name="Bruns T."/>
            <person name="Baldrian P."/>
            <person name="Vilgalys R."/>
            <person name="Dunand C."/>
            <person name="Henrissat B."/>
            <person name="Grigoriev I.V."/>
            <person name="Hibbett D."/>
            <person name="Nagy L.G."/>
            <person name="Martin F.M."/>
        </authorList>
    </citation>
    <scope>NUCLEOTIDE SEQUENCE</scope>
    <source>
        <strain evidence="3">Prilba</strain>
    </source>
</reference>
<evidence type="ECO:0000256" key="1">
    <source>
        <dbReference type="SAM" id="Phobius"/>
    </source>
</evidence>
<proteinExistence type="predicted"/>
<dbReference type="EMBL" id="WHVB01000105">
    <property type="protein sequence ID" value="KAF8462073.1"/>
    <property type="molecule type" value="Genomic_DNA"/>
</dbReference>
<feature type="transmembrane region" description="Helical" evidence="1">
    <location>
        <begin position="109"/>
        <end position="129"/>
    </location>
</feature>
<dbReference type="Proteomes" id="UP000759537">
    <property type="component" value="Unassembled WGS sequence"/>
</dbReference>
<comment type="caution">
    <text evidence="3">The sequence shown here is derived from an EMBL/GenBank/DDBJ whole genome shotgun (WGS) entry which is preliminary data.</text>
</comment>
<evidence type="ECO:0000313" key="2">
    <source>
        <dbReference type="EMBL" id="KAF8462073.1"/>
    </source>
</evidence>
<dbReference type="AlphaFoldDB" id="A0A9P5TDF9"/>
<gene>
    <name evidence="3" type="ORF">DFH94DRAFT_712952</name>
    <name evidence="2" type="ORF">DFH94DRAFT_788777</name>
</gene>
<keyword evidence="1" id="KW-0472">Membrane</keyword>
<accession>A0A9P5TDF9</accession>
<evidence type="ECO:0000313" key="3">
    <source>
        <dbReference type="EMBL" id="KAF8486376.1"/>
    </source>
</evidence>
<keyword evidence="1" id="KW-0812">Transmembrane</keyword>
<sequence length="147" mass="14950">MDAADDDTDITFECATLASAGAGGRCTPPSVIVLALVRGGGSCDCAEWTTVPPTDLRAGTLGAFIVVPGFALSFLVICRVVDVDAGMGSTEEIDERTLFRLGRSGAGGALLQVTVGAAGAVGTCILLFFGRRNWRTGACGAAMGYLV</sequence>
<evidence type="ECO:0000313" key="4">
    <source>
        <dbReference type="Proteomes" id="UP000759537"/>
    </source>
</evidence>
<keyword evidence="1" id="KW-1133">Transmembrane helix</keyword>
<feature type="transmembrane region" description="Helical" evidence="1">
    <location>
        <begin position="58"/>
        <end position="77"/>
    </location>
</feature>
<dbReference type="EMBL" id="WHVB01000002">
    <property type="protein sequence ID" value="KAF8486376.1"/>
    <property type="molecule type" value="Genomic_DNA"/>
</dbReference>